<dbReference type="RefSeq" id="XP_014068246.2">
    <property type="nucleotide sequence ID" value="XM_014212771.2"/>
</dbReference>
<dbReference type="GeneID" id="106612010"/>
<keyword evidence="3 5" id="KW-0371">Homeobox</keyword>
<evidence type="ECO:0000256" key="7">
    <source>
        <dbReference type="SAM" id="MobiDB-lite"/>
    </source>
</evidence>
<sequence length="327" mass="36534">MSERAVRWSPKPQDWEKKNHPTNQKSSHGLQTFTFSSSYLIDSILGKDATKDTGINRGVDTMGPTYLKGTESQSNKSKQISITHRIAPEENKQDTSQLHEDTRMALPVNTSRETEVGSSRDQKEQLTAESLGGHNINSRKQRLYRTTFTHSQLDQLERAFCKSHYPDFFAREELATRLTLTEARVQVWFQNRRAKWRKLEKSGVLSSVPGLPLTNPLSLYLDVPLHQASVVEPSWGGTPHTVSLYGPDSVGTLDIGTLAWVSLCGHPLIHPNFSRFLTVMNPLGNTPTLMTKATRPSQTRPAAILGNDRRLLPTPSSTKSTDSSLTD</sequence>
<dbReference type="PROSITE" id="PS50071">
    <property type="entry name" value="HOMEOBOX_2"/>
    <property type="match status" value="1"/>
</dbReference>
<comment type="subcellular location">
    <subcellularLocation>
        <location evidence="1 5 6">Nucleus</location>
    </subcellularLocation>
</comment>
<protein>
    <submittedName>
        <fullName evidence="10">Homeobox protein ARX</fullName>
    </submittedName>
</protein>
<proteinExistence type="predicted"/>
<feature type="region of interest" description="Disordered" evidence="7">
    <location>
        <begin position="288"/>
        <end position="327"/>
    </location>
</feature>
<reference evidence="10" key="1">
    <citation type="submission" date="2025-08" db="UniProtKB">
        <authorList>
            <consortium name="RefSeq"/>
        </authorList>
    </citation>
    <scope>IDENTIFICATION</scope>
</reference>
<accession>A0A1S3SV86</accession>
<evidence type="ECO:0000256" key="6">
    <source>
        <dbReference type="RuleBase" id="RU000682"/>
    </source>
</evidence>
<dbReference type="Proteomes" id="UP001652741">
    <property type="component" value="Chromosome ssa09"/>
</dbReference>
<dbReference type="GO" id="GO:0005634">
    <property type="term" value="C:nucleus"/>
    <property type="evidence" value="ECO:0007669"/>
    <property type="project" value="UniProtKB-SubCell"/>
</dbReference>
<evidence type="ECO:0000259" key="8">
    <source>
        <dbReference type="PROSITE" id="PS50071"/>
    </source>
</evidence>
<evidence type="ECO:0000256" key="2">
    <source>
        <dbReference type="ARBA" id="ARBA00023125"/>
    </source>
</evidence>
<dbReference type="Gene3D" id="1.10.10.60">
    <property type="entry name" value="Homeodomain-like"/>
    <property type="match status" value="1"/>
</dbReference>
<feature type="compositionally biased region" description="Basic and acidic residues" evidence="7">
    <location>
        <begin position="86"/>
        <end position="103"/>
    </location>
</feature>
<feature type="region of interest" description="Disordered" evidence="7">
    <location>
        <begin position="1"/>
        <end position="29"/>
    </location>
</feature>
<dbReference type="STRING" id="8030.ENSSSAP00000062768"/>
<feature type="domain" description="Homeobox" evidence="8">
    <location>
        <begin position="139"/>
        <end position="199"/>
    </location>
</feature>
<dbReference type="PANTHER" id="PTHR24329">
    <property type="entry name" value="HOMEOBOX PROTEIN ARISTALESS"/>
    <property type="match status" value="1"/>
</dbReference>
<feature type="DNA-binding region" description="Homeobox" evidence="5">
    <location>
        <begin position="141"/>
        <end position="200"/>
    </location>
</feature>
<dbReference type="InterPro" id="IPR017970">
    <property type="entry name" value="Homeobox_CS"/>
</dbReference>
<feature type="compositionally biased region" description="Polar residues" evidence="7">
    <location>
        <begin position="288"/>
        <end position="300"/>
    </location>
</feature>
<evidence type="ECO:0000256" key="3">
    <source>
        <dbReference type="ARBA" id="ARBA00023155"/>
    </source>
</evidence>
<feature type="compositionally biased region" description="Polar residues" evidence="7">
    <location>
        <begin position="70"/>
        <end position="82"/>
    </location>
</feature>
<keyword evidence="9" id="KW-1185">Reference proteome</keyword>
<dbReference type="GO" id="GO:0000977">
    <property type="term" value="F:RNA polymerase II transcription regulatory region sequence-specific DNA binding"/>
    <property type="evidence" value="ECO:0007669"/>
    <property type="project" value="TreeGrafter"/>
</dbReference>
<feature type="region of interest" description="Disordered" evidence="7">
    <location>
        <begin position="61"/>
        <end position="135"/>
    </location>
</feature>
<dbReference type="GO" id="GO:0000981">
    <property type="term" value="F:DNA-binding transcription factor activity, RNA polymerase II-specific"/>
    <property type="evidence" value="ECO:0007669"/>
    <property type="project" value="InterPro"/>
</dbReference>
<evidence type="ECO:0000256" key="1">
    <source>
        <dbReference type="ARBA" id="ARBA00004123"/>
    </source>
</evidence>
<evidence type="ECO:0000256" key="4">
    <source>
        <dbReference type="ARBA" id="ARBA00023242"/>
    </source>
</evidence>
<gene>
    <name evidence="10" type="primary">LOC106612010</name>
</gene>
<dbReference type="InterPro" id="IPR009057">
    <property type="entry name" value="Homeodomain-like_sf"/>
</dbReference>
<dbReference type="KEGG" id="sasa:106612010"/>
<name>A0A1S3SV86_SALSA</name>
<dbReference type="SUPFAM" id="SSF46689">
    <property type="entry name" value="Homeodomain-like"/>
    <property type="match status" value="1"/>
</dbReference>
<feature type="compositionally biased region" description="Basic and acidic residues" evidence="7">
    <location>
        <begin position="112"/>
        <end position="126"/>
    </location>
</feature>
<evidence type="ECO:0000313" key="10">
    <source>
        <dbReference type="RefSeq" id="XP_014068246.2"/>
    </source>
</evidence>
<evidence type="ECO:0000313" key="9">
    <source>
        <dbReference type="Proteomes" id="UP001652741"/>
    </source>
</evidence>
<keyword evidence="4 5" id="KW-0539">Nucleus</keyword>
<dbReference type="PANTHER" id="PTHR24329:SF543">
    <property type="entry name" value="FI01017P-RELATED"/>
    <property type="match status" value="1"/>
</dbReference>
<feature type="compositionally biased region" description="Low complexity" evidence="7">
    <location>
        <begin position="312"/>
        <end position="327"/>
    </location>
</feature>
<dbReference type="Pfam" id="PF00046">
    <property type="entry name" value="Homeodomain"/>
    <property type="match status" value="1"/>
</dbReference>
<dbReference type="SMART" id="SM00389">
    <property type="entry name" value="HOX"/>
    <property type="match status" value="1"/>
</dbReference>
<dbReference type="PaxDb" id="8030-ENSSSAP00000062768"/>
<dbReference type="AlphaFoldDB" id="A0A1S3SV86"/>
<dbReference type="InterPro" id="IPR050649">
    <property type="entry name" value="Paired_Homeobox_TFs"/>
</dbReference>
<dbReference type="PROSITE" id="PS00027">
    <property type="entry name" value="HOMEOBOX_1"/>
    <property type="match status" value="1"/>
</dbReference>
<dbReference type="InterPro" id="IPR001356">
    <property type="entry name" value="HD"/>
</dbReference>
<organism evidence="9 10">
    <name type="scientific">Salmo salar</name>
    <name type="common">Atlantic salmon</name>
    <dbReference type="NCBI Taxonomy" id="8030"/>
    <lineage>
        <taxon>Eukaryota</taxon>
        <taxon>Metazoa</taxon>
        <taxon>Chordata</taxon>
        <taxon>Craniata</taxon>
        <taxon>Vertebrata</taxon>
        <taxon>Euteleostomi</taxon>
        <taxon>Actinopterygii</taxon>
        <taxon>Neopterygii</taxon>
        <taxon>Teleostei</taxon>
        <taxon>Protacanthopterygii</taxon>
        <taxon>Salmoniformes</taxon>
        <taxon>Salmonidae</taxon>
        <taxon>Salmoninae</taxon>
        <taxon>Salmo</taxon>
    </lineage>
</organism>
<keyword evidence="2 5" id="KW-0238">DNA-binding</keyword>
<evidence type="ECO:0000256" key="5">
    <source>
        <dbReference type="PROSITE-ProRule" id="PRU00108"/>
    </source>
</evidence>
<dbReference type="CDD" id="cd00086">
    <property type="entry name" value="homeodomain"/>
    <property type="match status" value="1"/>
</dbReference>